<feature type="domain" description="GHMP kinase N-terminal" evidence="1">
    <location>
        <begin position="46"/>
        <end position="112"/>
    </location>
</feature>
<dbReference type="PANTHER" id="PTHR42282:SF1">
    <property type="entry name" value="PANTOATE KINASE"/>
    <property type="match status" value="1"/>
</dbReference>
<dbReference type="InterPro" id="IPR012043">
    <property type="entry name" value="PoK"/>
</dbReference>
<evidence type="ECO:0000313" key="2">
    <source>
        <dbReference type="EMBL" id="SVA84670.1"/>
    </source>
</evidence>
<gene>
    <name evidence="2" type="ORF">METZ01_LOCUS137524</name>
</gene>
<dbReference type="AlphaFoldDB" id="A0A381Z608"/>
<reference evidence="2" key="1">
    <citation type="submission" date="2018-05" db="EMBL/GenBank/DDBJ databases">
        <authorList>
            <person name="Lanie J.A."/>
            <person name="Ng W.-L."/>
            <person name="Kazmierczak K.M."/>
            <person name="Andrzejewski T.M."/>
            <person name="Davidsen T.M."/>
            <person name="Wayne K.J."/>
            <person name="Tettelin H."/>
            <person name="Glass J.I."/>
            <person name="Rusch D."/>
            <person name="Podicherti R."/>
            <person name="Tsui H.-C.T."/>
            <person name="Winkler M.E."/>
        </authorList>
    </citation>
    <scope>NUCLEOTIDE SEQUENCE</scope>
</reference>
<dbReference type="Pfam" id="PF00288">
    <property type="entry name" value="GHMP_kinases_N"/>
    <property type="match status" value="1"/>
</dbReference>
<protein>
    <recommendedName>
        <fullName evidence="1">GHMP kinase N-terminal domain-containing protein</fullName>
    </recommendedName>
</protein>
<dbReference type="GO" id="GO:0005524">
    <property type="term" value="F:ATP binding"/>
    <property type="evidence" value="ECO:0007669"/>
    <property type="project" value="InterPro"/>
</dbReference>
<dbReference type="InterPro" id="IPR006204">
    <property type="entry name" value="GHMP_kinase_N_dom"/>
</dbReference>
<dbReference type="PANTHER" id="PTHR42282">
    <property type="entry name" value="PANTOATE KINASE-RELATED"/>
    <property type="match status" value="1"/>
</dbReference>
<name>A0A381Z608_9ZZZZ</name>
<dbReference type="EMBL" id="UINC01020081">
    <property type="protein sequence ID" value="SVA84670.1"/>
    <property type="molecule type" value="Genomic_DNA"/>
</dbReference>
<organism evidence="2">
    <name type="scientific">marine metagenome</name>
    <dbReference type="NCBI Taxonomy" id="408172"/>
    <lineage>
        <taxon>unclassified sequences</taxon>
        <taxon>metagenomes</taxon>
        <taxon>ecological metagenomes</taxon>
    </lineage>
</organism>
<accession>A0A381Z608</accession>
<proteinExistence type="predicted"/>
<dbReference type="SUPFAM" id="SSF54211">
    <property type="entry name" value="Ribosomal protein S5 domain 2-like"/>
    <property type="match status" value="1"/>
</dbReference>
<dbReference type="InterPro" id="IPR020568">
    <property type="entry name" value="Ribosomal_Su5_D2-typ_SF"/>
</dbReference>
<evidence type="ECO:0000259" key="1">
    <source>
        <dbReference type="Pfam" id="PF00288"/>
    </source>
</evidence>
<sequence>MGSTGIGIILPQGVHCAVVKEQSEIKHNVVIRAGTSVEDPVTLRALELLGFANKGLTVYLRHDLPLGSGFGISGASALAACMELEKNLDLCVKAAHQAEVEFRTGLGDVIAIAESIHTNIFPSIVVRQTPGYGGETQSFPIGEKFAVCISGVGRDTSEIITDKKWIEIINSAALGIQISKPNIRSSIKIGRLFTEKSGLVNDNISHILDEMPIGSVSSVAHLGTSIVATSEDMTTLVEKLSEFGKVRLY</sequence>